<evidence type="ECO:0000256" key="1">
    <source>
        <dbReference type="SAM" id="MobiDB-lite"/>
    </source>
</evidence>
<dbReference type="AlphaFoldDB" id="A0AAD2D0G2"/>
<feature type="compositionally biased region" description="Low complexity" evidence="1">
    <location>
        <begin position="103"/>
        <end position="119"/>
    </location>
</feature>
<sequence length="119" mass="13340">MSTPTPTSSFQEAQNRSILDRSCVFHAVIKYNLEASPTLFTMPLEQFMSNLLQQADADRFVVIRDDHRGMNSTPRSQYSSPTLSAVSKATKVKRDSTARFGDRVMPAMAPKAPMRRPSM</sequence>
<proteinExistence type="predicted"/>
<dbReference type="EMBL" id="CAKOGP040001446">
    <property type="protein sequence ID" value="CAJ1945495.1"/>
    <property type="molecule type" value="Genomic_DNA"/>
</dbReference>
<name>A0AAD2D0G2_9STRA</name>
<feature type="compositionally biased region" description="Basic and acidic residues" evidence="1">
    <location>
        <begin position="92"/>
        <end position="102"/>
    </location>
</feature>
<reference evidence="2" key="1">
    <citation type="submission" date="2023-08" db="EMBL/GenBank/DDBJ databases">
        <authorList>
            <person name="Audoor S."/>
            <person name="Bilcke G."/>
        </authorList>
    </citation>
    <scope>NUCLEOTIDE SEQUENCE</scope>
</reference>
<accession>A0AAD2D0G2</accession>
<dbReference type="Proteomes" id="UP001295423">
    <property type="component" value="Unassembled WGS sequence"/>
</dbReference>
<feature type="region of interest" description="Disordered" evidence="1">
    <location>
        <begin position="68"/>
        <end position="119"/>
    </location>
</feature>
<evidence type="ECO:0000313" key="3">
    <source>
        <dbReference type="Proteomes" id="UP001295423"/>
    </source>
</evidence>
<comment type="caution">
    <text evidence="2">The sequence shown here is derived from an EMBL/GenBank/DDBJ whole genome shotgun (WGS) entry which is preliminary data.</text>
</comment>
<keyword evidence="3" id="KW-1185">Reference proteome</keyword>
<organism evidence="2 3">
    <name type="scientific">Cylindrotheca closterium</name>
    <dbReference type="NCBI Taxonomy" id="2856"/>
    <lineage>
        <taxon>Eukaryota</taxon>
        <taxon>Sar</taxon>
        <taxon>Stramenopiles</taxon>
        <taxon>Ochrophyta</taxon>
        <taxon>Bacillariophyta</taxon>
        <taxon>Bacillariophyceae</taxon>
        <taxon>Bacillariophycidae</taxon>
        <taxon>Bacillariales</taxon>
        <taxon>Bacillariaceae</taxon>
        <taxon>Cylindrotheca</taxon>
    </lineage>
</organism>
<gene>
    <name evidence="2" type="ORF">CYCCA115_LOCUS9639</name>
</gene>
<evidence type="ECO:0000313" key="2">
    <source>
        <dbReference type="EMBL" id="CAJ1945495.1"/>
    </source>
</evidence>
<feature type="compositionally biased region" description="Polar residues" evidence="1">
    <location>
        <begin position="70"/>
        <end position="87"/>
    </location>
</feature>
<protein>
    <submittedName>
        <fullName evidence="2">Uncharacterized protein</fullName>
    </submittedName>
</protein>